<name>A0A4C1ZS86_EUMVA</name>
<comment type="caution">
    <text evidence="1">The sequence shown here is derived from an EMBL/GenBank/DDBJ whole genome shotgun (WGS) entry which is preliminary data.</text>
</comment>
<accession>A0A4C1ZS86</accession>
<reference evidence="1 2" key="1">
    <citation type="journal article" date="2019" name="Commun. Biol.">
        <title>The bagworm genome reveals a unique fibroin gene that provides high tensile strength.</title>
        <authorList>
            <person name="Kono N."/>
            <person name="Nakamura H."/>
            <person name="Ohtoshi R."/>
            <person name="Tomita M."/>
            <person name="Numata K."/>
            <person name="Arakawa K."/>
        </authorList>
    </citation>
    <scope>NUCLEOTIDE SEQUENCE [LARGE SCALE GENOMIC DNA]</scope>
</reference>
<sequence length="108" mass="12388">MSEAVMDFRGATWEAIIDRADESSRNLNQFCHQLTKTTALKCPITDRMRFIAYPSANSPPLQEHYAQVEKRVRKFMDTPPSSLPEDLFITPATLHQIVMRLPKKGPRT</sequence>
<organism evidence="1 2">
    <name type="scientific">Eumeta variegata</name>
    <name type="common">Bagworm moth</name>
    <name type="synonym">Eumeta japonica</name>
    <dbReference type="NCBI Taxonomy" id="151549"/>
    <lineage>
        <taxon>Eukaryota</taxon>
        <taxon>Metazoa</taxon>
        <taxon>Ecdysozoa</taxon>
        <taxon>Arthropoda</taxon>
        <taxon>Hexapoda</taxon>
        <taxon>Insecta</taxon>
        <taxon>Pterygota</taxon>
        <taxon>Neoptera</taxon>
        <taxon>Endopterygota</taxon>
        <taxon>Lepidoptera</taxon>
        <taxon>Glossata</taxon>
        <taxon>Ditrysia</taxon>
        <taxon>Tineoidea</taxon>
        <taxon>Psychidae</taxon>
        <taxon>Oiketicinae</taxon>
        <taxon>Eumeta</taxon>
    </lineage>
</organism>
<gene>
    <name evidence="1" type="ORF">EVAR_57632_1</name>
</gene>
<protein>
    <submittedName>
        <fullName evidence="1">Uncharacterized protein</fullName>
    </submittedName>
</protein>
<dbReference type="AlphaFoldDB" id="A0A4C1ZS86"/>
<keyword evidence="2" id="KW-1185">Reference proteome</keyword>
<evidence type="ECO:0000313" key="2">
    <source>
        <dbReference type="Proteomes" id="UP000299102"/>
    </source>
</evidence>
<proteinExistence type="predicted"/>
<dbReference type="EMBL" id="BGZK01002013">
    <property type="protein sequence ID" value="GBP89613.1"/>
    <property type="molecule type" value="Genomic_DNA"/>
</dbReference>
<dbReference type="Proteomes" id="UP000299102">
    <property type="component" value="Unassembled WGS sequence"/>
</dbReference>
<evidence type="ECO:0000313" key="1">
    <source>
        <dbReference type="EMBL" id="GBP89613.1"/>
    </source>
</evidence>
<dbReference type="OrthoDB" id="412981at2759"/>